<comment type="caution">
    <text evidence="1">The sequence shown here is derived from an EMBL/GenBank/DDBJ whole genome shotgun (WGS) entry which is preliminary data.</text>
</comment>
<proteinExistence type="predicted"/>
<keyword evidence="2" id="KW-1185">Reference proteome</keyword>
<evidence type="ECO:0000313" key="2">
    <source>
        <dbReference type="Proteomes" id="UP000613011"/>
    </source>
</evidence>
<sequence length="280" mass="29894">MALAQADAGSWLVRHRAPARLVQRLVDSGHVRARGGCLRVQHSIEPRALHEVISHLLRAQAPVGPVPVRHRTLLFGAVYRRLFRMAGAGPAPAEAIRIGFEALAVCPITDARVLIPLLRELRHGAGPTVWRQRLASLVAAFCADPTRMRDAVRHLTRACCAVDGPHDVRDVLRDLITRRPGAGAAAVAADWPANHAALEAGVQGYFLACAGHPTLALDIRQEAQALVAGLARIETALVVAGARQAAGAIDEQAVQVELRAFADRTQATMAPGPNSLAHWG</sequence>
<protein>
    <submittedName>
        <fullName evidence="1">Uncharacterized protein</fullName>
    </submittedName>
</protein>
<dbReference type="Proteomes" id="UP000613011">
    <property type="component" value="Unassembled WGS sequence"/>
</dbReference>
<reference evidence="1" key="1">
    <citation type="submission" date="2021-01" db="EMBL/GenBank/DDBJ databases">
        <title>Ramlibacter sp. strain AW1 16S ribosomal RNA gene Genome sequencing and assembly.</title>
        <authorList>
            <person name="Kang M."/>
        </authorList>
    </citation>
    <scope>NUCLEOTIDE SEQUENCE</scope>
    <source>
        <strain evidence="1">AW1</strain>
    </source>
</reference>
<organism evidence="1 2">
    <name type="scientific">Ramlibacter aurantiacus</name>
    <dbReference type="NCBI Taxonomy" id="2801330"/>
    <lineage>
        <taxon>Bacteria</taxon>
        <taxon>Pseudomonadati</taxon>
        <taxon>Pseudomonadota</taxon>
        <taxon>Betaproteobacteria</taxon>
        <taxon>Burkholderiales</taxon>
        <taxon>Comamonadaceae</taxon>
        <taxon>Ramlibacter</taxon>
    </lineage>
</organism>
<name>A0A936ZMA8_9BURK</name>
<dbReference type="RefSeq" id="WP_201683388.1">
    <property type="nucleotide sequence ID" value="NZ_JAEQNA010000002.1"/>
</dbReference>
<evidence type="ECO:0000313" key="1">
    <source>
        <dbReference type="EMBL" id="MBL0420301.1"/>
    </source>
</evidence>
<dbReference type="EMBL" id="JAEQNA010000002">
    <property type="protein sequence ID" value="MBL0420301.1"/>
    <property type="molecule type" value="Genomic_DNA"/>
</dbReference>
<dbReference type="AlphaFoldDB" id="A0A936ZMA8"/>
<gene>
    <name evidence="1" type="ORF">JI739_08090</name>
</gene>
<accession>A0A936ZMA8</accession>